<evidence type="ECO:0000259" key="2">
    <source>
        <dbReference type="Pfam" id="PF01855"/>
    </source>
</evidence>
<evidence type="ECO:0000259" key="3">
    <source>
        <dbReference type="Pfam" id="PF02780"/>
    </source>
</evidence>
<dbReference type="PANTHER" id="PTHR32154">
    <property type="entry name" value="PYRUVATE-FLAVODOXIN OXIDOREDUCTASE-RELATED"/>
    <property type="match status" value="1"/>
</dbReference>
<dbReference type="CDD" id="cd07034">
    <property type="entry name" value="TPP_PYR_PFOR_IOR-alpha_like"/>
    <property type="match status" value="1"/>
</dbReference>
<feature type="domain" description="Pyruvate flavodoxin/ferredoxin oxidoreductase pyrimidine binding" evidence="2">
    <location>
        <begin position="20"/>
        <end position="240"/>
    </location>
</feature>
<dbReference type="EMBL" id="JARGDL010000004">
    <property type="protein sequence ID" value="MDF1611558.1"/>
    <property type="molecule type" value="Genomic_DNA"/>
</dbReference>
<dbReference type="SUPFAM" id="SSF52922">
    <property type="entry name" value="TK C-terminal domain-like"/>
    <property type="match status" value="1"/>
</dbReference>
<reference evidence="4" key="1">
    <citation type="submission" date="2023-03" db="EMBL/GenBank/DDBJ databases">
        <title>Stygiobacter electus gen. nov., sp. nov., facultatively anaerobic thermotolerant bacterium of the class Ignavibacteria from a well of Yessentuki mineral water deposit.</title>
        <authorList>
            <person name="Podosokorskaya O.A."/>
            <person name="Elcheninov A.G."/>
            <person name="Petrova N.F."/>
            <person name="Zavarzina D.G."/>
            <person name="Kublanov I.V."/>
            <person name="Merkel A.Y."/>
        </authorList>
    </citation>
    <scope>NUCLEOTIDE SEQUENCE</scope>
    <source>
        <strain evidence="4">09-Me</strain>
    </source>
</reference>
<dbReference type="GO" id="GO:0006979">
    <property type="term" value="P:response to oxidative stress"/>
    <property type="evidence" value="ECO:0007669"/>
    <property type="project" value="TreeGrafter"/>
</dbReference>
<dbReference type="AlphaFoldDB" id="A0AAE3P1Z7"/>
<dbReference type="RefSeq" id="WP_321535324.1">
    <property type="nucleotide sequence ID" value="NZ_JARGDL010000004.1"/>
</dbReference>
<protein>
    <submittedName>
        <fullName evidence="4">Transketolase C-terminal domain-containing protein</fullName>
    </submittedName>
</protein>
<gene>
    <name evidence="4" type="ORF">P0M35_05315</name>
</gene>
<sequence>MAPNISLIDGSKLIVESLAQSGVEAFISYPITPANWINQYSSKRFPIMTFAPDEITVAQWISGLSVAGKLPATATSFPGLALMVESINMAFMMELPLIIVIAQRLGPSTGSATVGAQGDLMLVNGLISGGYNIPVFSISNIYDCWEVTSKAVYTAVKLRTPVILLTSKEMIMTSHSIDLNKLPKIEKVEFDYYESDEKYIPYQTNKDYVPFYLPLTNNKHQVRINSSTHDETGTIKKATVSALGNTIRLHNKIQRRINEYLMYEYKKETSDLLIVSYDISAESTREAILQLNQKGIKVSFLFPKTIIPFSKELIEIINSYKKVLIVEENLSGLLTKIIYGINQPENVFKVNKIGSMITPSEIIKEVERCFQVY</sequence>
<dbReference type="Gene3D" id="3.40.50.920">
    <property type="match status" value="1"/>
</dbReference>
<dbReference type="InterPro" id="IPR029061">
    <property type="entry name" value="THDP-binding"/>
</dbReference>
<dbReference type="InterPro" id="IPR050722">
    <property type="entry name" value="Pyruvate:ferred/Flavod_OxRd"/>
</dbReference>
<organism evidence="4 5">
    <name type="scientific">Stygiobacter electus</name>
    <dbReference type="NCBI Taxonomy" id="3032292"/>
    <lineage>
        <taxon>Bacteria</taxon>
        <taxon>Pseudomonadati</taxon>
        <taxon>Ignavibacteriota</taxon>
        <taxon>Ignavibacteria</taxon>
        <taxon>Ignavibacteriales</taxon>
        <taxon>Melioribacteraceae</taxon>
        <taxon>Stygiobacter</taxon>
    </lineage>
</organism>
<feature type="domain" description="Transketolase C-terminal" evidence="3">
    <location>
        <begin position="264"/>
        <end position="343"/>
    </location>
</feature>
<dbReference type="Proteomes" id="UP001221302">
    <property type="component" value="Unassembled WGS sequence"/>
</dbReference>
<evidence type="ECO:0000256" key="1">
    <source>
        <dbReference type="ARBA" id="ARBA00023002"/>
    </source>
</evidence>
<dbReference type="InterPro" id="IPR002880">
    <property type="entry name" value="Pyrv_Fd/Flavodoxin_OxRdtase_N"/>
</dbReference>
<evidence type="ECO:0000313" key="5">
    <source>
        <dbReference type="Proteomes" id="UP001221302"/>
    </source>
</evidence>
<dbReference type="PANTHER" id="PTHR32154:SF20">
    <property type="entry name" value="2-OXOGLUTARATE OXIDOREDUCTASE SUBUNIT KORA"/>
    <property type="match status" value="1"/>
</dbReference>
<dbReference type="InterPro" id="IPR033248">
    <property type="entry name" value="Transketolase_C"/>
</dbReference>
<proteinExistence type="predicted"/>
<keyword evidence="1" id="KW-0560">Oxidoreductase</keyword>
<name>A0AAE3P1Z7_9BACT</name>
<dbReference type="Pfam" id="PF01855">
    <property type="entry name" value="POR_N"/>
    <property type="match status" value="1"/>
</dbReference>
<keyword evidence="5" id="KW-1185">Reference proteome</keyword>
<evidence type="ECO:0000313" key="4">
    <source>
        <dbReference type="EMBL" id="MDF1611558.1"/>
    </source>
</evidence>
<dbReference type="InterPro" id="IPR009014">
    <property type="entry name" value="Transketo_C/PFOR_II"/>
</dbReference>
<accession>A0AAE3P1Z7</accession>
<dbReference type="Pfam" id="PF02780">
    <property type="entry name" value="Transketolase_C"/>
    <property type="match status" value="1"/>
</dbReference>
<dbReference type="SUPFAM" id="SSF52518">
    <property type="entry name" value="Thiamin diphosphate-binding fold (THDP-binding)"/>
    <property type="match status" value="1"/>
</dbReference>
<dbReference type="GO" id="GO:0016491">
    <property type="term" value="F:oxidoreductase activity"/>
    <property type="evidence" value="ECO:0007669"/>
    <property type="project" value="UniProtKB-KW"/>
</dbReference>
<dbReference type="Gene3D" id="3.40.50.970">
    <property type="match status" value="1"/>
</dbReference>
<comment type="caution">
    <text evidence="4">The sequence shown here is derived from an EMBL/GenBank/DDBJ whole genome shotgun (WGS) entry which is preliminary data.</text>
</comment>